<proteinExistence type="predicted"/>
<dbReference type="EMBL" id="JADBEC010000001">
    <property type="protein sequence ID" value="MBE1506911.1"/>
    <property type="molecule type" value="Genomic_DNA"/>
</dbReference>
<comment type="caution">
    <text evidence="1">The sequence shown here is derived from an EMBL/GenBank/DDBJ whole genome shotgun (WGS) entry which is preliminary data.</text>
</comment>
<name>A0ABR9IUP0_RHIVS</name>
<sequence length="68" mass="7293">MSNLAVALAIVISYLDRRSATSTEDDDIQVLEAVAAELQQSPPDEKNEVVSALVRIGRADLIDGLGLR</sequence>
<evidence type="ECO:0000313" key="2">
    <source>
        <dbReference type="Proteomes" id="UP000620262"/>
    </source>
</evidence>
<organism evidence="1 2">
    <name type="scientific">Rhizobium viscosum</name>
    <name type="common">Arthrobacter viscosus</name>
    <dbReference type="NCBI Taxonomy" id="1673"/>
    <lineage>
        <taxon>Bacteria</taxon>
        <taxon>Pseudomonadati</taxon>
        <taxon>Pseudomonadota</taxon>
        <taxon>Alphaproteobacteria</taxon>
        <taxon>Hyphomicrobiales</taxon>
        <taxon>Rhizobiaceae</taxon>
        <taxon>Rhizobium/Agrobacterium group</taxon>
        <taxon>Rhizobium</taxon>
    </lineage>
</organism>
<evidence type="ECO:0000313" key="1">
    <source>
        <dbReference type="EMBL" id="MBE1506911.1"/>
    </source>
</evidence>
<gene>
    <name evidence="1" type="ORF">H4W29_004092</name>
</gene>
<reference evidence="1 2" key="1">
    <citation type="submission" date="2020-10" db="EMBL/GenBank/DDBJ databases">
        <title>Sequencing the genomes of 1000 actinobacteria strains.</title>
        <authorList>
            <person name="Klenk H.-P."/>
        </authorList>
    </citation>
    <scope>NUCLEOTIDE SEQUENCE [LARGE SCALE GENOMIC DNA]</scope>
    <source>
        <strain evidence="1 2">DSM 7307</strain>
    </source>
</reference>
<keyword evidence="2" id="KW-1185">Reference proteome</keyword>
<protein>
    <submittedName>
        <fullName evidence="1">Uncharacterized protein</fullName>
    </submittedName>
</protein>
<dbReference type="Proteomes" id="UP000620262">
    <property type="component" value="Unassembled WGS sequence"/>
</dbReference>
<accession>A0ABR9IUP0</accession>